<dbReference type="EMBL" id="CAMAPF010001011">
    <property type="protein sequence ID" value="CAH9138575.1"/>
    <property type="molecule type" value="Genomic_DNA"/>
</dbReference>
<proteinExistence type="predicted"/>
<evidence type="ECO:0000313" key="1">
    <source>
        <dbReference type="EMBL" id="CAH9074008.1"/>
    </source>
</evidence>
<keyword evidence="3" id="KW-1185">Reference proteome</keyword>
<evidence type="ECO:0000313" key="3">
    <source>
        <dbReference type="Proteomes" id="UP001152523"/>
    </source>
</evidence>
<sequence>MVVEDKCAEKKTAAIYKFGGFGLLQSTLLFVAHINTHYMADAISVHPS</sequence>
<dbReference type="EMBL" id="CAMAPF010000026">
    <property type="protein sequence ID" value="CAH9074008.1"/>
    <property type="molecule type" value="Genomic_DNA"/>
</dbReference>
<name>A0AAV0FTN5_9ASTE</name>
<evidence type="ECO:0000313" key="2">
    <source>
        <dbReference type="EMBL" id="CAH9138575.1"/>
    </source>
</evidence>
<protein>
    <submittedName>
        <fullName evidence="2">Uncharacterized protein</fullName>
    </submittedName>
</protein>
<gene>
    <name evidence="2" type="ORF">CEPIT_LOCUS36904</name>
    <name evidence="1" type="ORF">CEPIT_LOCUS4854</name>
</gene>
<reference evidence="2" key="1">
    <citation type="submission" date="2022-07" db="EMBL/GenBank/DDBJ databases">
        <authorList>
            <person name="Macas J."/>
            <person name="Novak P."/>
            <person name="Neumann P."/>
        </authorList>
    </citation>
    <scope>NUCLEOTIDE SEQUENCE</scope>
</reference>
<dbReference type="Proteomes" id="UP001152523">
    <property type="component" value="Unassembled WGS sequence"/>
</dbReference>
<organism evidence="2 3">
    <name type="scientific">Cuscuta epithymum</name>
    <dbReference type="NCBI Taxonomy" id="186058"/>
    <lineage>
        <taxon>Eukaryota</taxon>
        <taxon>Viridiplantae</taxon>
        <taxon>Streptophyta</taxon>
        <taxon>Embryophyta</taxon>
        <taxon>Tracheophyta</taxon>
        <taxon>Spermatophyta</taxon>
        <taxon>Magnoliopsida</taxon>
        <taxon>eudicotyledons</taxon>
        <taxon>Gunneridae</taxon>
        <taxon>Pentapetalae</taxon>
        <taxon>asterids</taxon>
        <taxon>lamiids</taxon>
        <taxon>Solanales</taxon>
        <taxon>Convolvulaceae</taxon>
        <taxon>Cuscuteae</taxon>
        <taxon>Cuscuta</taxon>
        <taxon>Cuscuta subgen. Cuscuta</taxon>
    </lineage>
</organism>
<dbReference type="AlphaFoldDB" id="A0AAV0FTN5"/>
<comment type="caution">
    <text evidence="2">The sequence shown here is derived from an EMBL/GenBank/DDBJ whole genome shotgun (WGS) entry which is preliminary data.</text>
</comment>
<accession>A0AAV0FTN5</accession>